<name>A0A174YZH0_9FIRM</name>
<reference evidence="5 6" key="1">
    <citation type="submission" date="2015-09" db="EMBL/GenBank/DDBJ databases">
        <authorList>
            <consortium name="Pathogen Informatics"/>
        </authorList>
    </citation>
    <scope>NUCLEOTIDE SEQUENCE [LARGE SCALE GENOMIC DNA]</scope>
    <source>
        <strain evidence="5 6">2789STDY5834875</strain>
    </source>
</reference>
<dbReference type="InterPro" id="IPR041522">
    <property type="entry name" value="CdaR_GGDEF"/>
</dbReference>
<dbReference type="Gene3D" id="1.10.10.2840">
    <property type="entry name" value="PucR C-terminal helix-turn-helix domain"/>
    <property type="match status" value="1"/>
</dbReference>
<evidence type="ECO:0000259" key="4">
    <source>
        <dbReference type="Pfam" id="PF17853"/>
    </source>
</evidence>
<dbReference type="Pfam" id="PF17853">
    <property type="entry name" value="GGDEF_2"/>
    <property type="match status" value="1"/>
</dbReference>
<evidence type="ECO:0000259" key="2">
    <source>
        <dbReference type="Pfam" id="PF07905"/>
    </source>
</evidence>
<dbReference type="Proteomes" id="UP000095621">
    <property type="component" value="Unassembled WGS sequence"/>
</dbReference>
<dbReference type="Pfam" id="PF07905">
    <property type="entry name" value="PucR"/>
    <property type="match status" value="1"/>
</dbReference>
<dbReference type="Pfam" id="PF13556">
    <property type="entry name" value="HTH_30"/>
    <property type="match status" value="1"/>
</dbReference>
<organism evidence="5 6">
    <name type="scientific">Lachnospira eligens</name>
    <dbReference type="NCBI Taxonomy" id="39485"/>
    <lineage>
        <taxon>Bacteria</taxon>
        <taxon>Bacillati</taxon>
        <taxon>Bacillota</taxon>
        <taxon>Clostridia</taxon>
        <taxon>Lachnospirales</taxon>
        <taxon>Lachnospiraceae</taxon>
        <taxon>Lachnospira</taxon>
    </lineage>
</organism>
<accession>A0A174YZH0</accession>
<evidence type="ECO:0000313" key="6">
    <source>
        <dbReference type="Proteomes" id="UP000095621"/>
    </source>
</evidence>
<sequence length="397" mass="45078">MNCEDMTRIPQLNNVLNMKAGAAGMKNTIRWIYFADCLQCVKNEYHVEDCIHGDEFVVLTNPDVTEDKNKLMALITSMIDYGIAALGINEGQILPELIEYCNKEGLPLFELPEKFPLVDLSQILCKRLVLEENNRNLEEQVFASILDAEHLNRDSVLEQAQFLGIDLTGSFCVVEFVFGKNRRGSKDLLSTGQEIRSIINMEFSFYSGNVLVMPQTGSVLALVSTDRISDEDLKAVLKRIIENAERKHHICLKAGIGSSVEYLEDVKSSRREAAEAVKVASVSDTEERIFFYKEQGIYTFISKVTDSRFLDDYVVKNIGKLIDADEINNGSLCETLESFLNHNCNVKETAQSLIIHRNTLNYRLNKIRELLGVDFENLDTCLELKLAFMIRSYRGRK</sequence>
<dbReference type="InterPro" id="IPR025736">
    <property type="entry name" value="PucR_C-HTH_dom"/>
</dbReference>
<evidence type="ECO:0000259" key="3">
    <source>
        <dbReference type="Pfam" id="PF13556"/>
    </source>
</evidence>
<dbReference type="InterPro" id="IPR012914">
    <property type="entry name" value="PucR_dom"/>
</dbReference>
<proteinExistence type="inferred from homology"/>
<dbReference type="RefSeq" id="WP_055215851.1">
    <property type="nucleotide sequence ID" value="NZ_CZBU01000004.1"/>
</dbReference>
<dbReference type="EMBL" id="CZBU01000004">
    <property type="protein sequence ID" value="CUQ78049.1"/>
    <property type="molecule type" value="Genomic_DNA"/>
</dbReference>
<feature type="domain" description="PucR C-terminal helix-turn-helix" evidence="3">
    <location>
        <begin position="332"/>
        <end position="389"/>
    </location>
</feature>
<evidence type="ECO:0000313" key="5">
    <source>
        <dbReference type="EMBL" id="CUQ78049.1"/>
    </source>
</evidence>
<comment type="similarity">
    <text evidence="1">Belongs to the CdaR family.</text>
</comment>
<evidence type="ECO:0000256" key="1">
    <source>
        <dbReference type="ARBA" id="ARBA00006754"/>
    </source>
</evidence>
<gene>
    <name evidence="5" type="primary">cdaR_3</name>
    <name evidence="5" type="ORF">ERS852490_01867</name>
</gene>
<dbReference type="AlphaFoldDB" id="A0A174YZH0"/>
<feature type="domain" description="Purine catabolism PurC-like" evidence="2">
    <location>
        <begin position="6"/>
        <end position="126"/>
    </location>
</feature>
<dbReference type="PANTHER" id="PTHR33744">
    <property type="entry name" value="CARBOHYDRATE DIACID REGULATOR"/>
    <property type="match status" value="1"/>
</dbReference>
<dbReference type="OrthoDB" id="143422at2"/>
<dbReference type="InterPro" id="IPR042070">
    <property type="entry name" value="PucR_C-HTH_sf"/>
</dbReference>
<dbReference type="InterPro" id="IPR051448">
    <property type="entry name" value="CdaR-like_regulators"/>
</dbReference>
<feature type="domain" description="CdaR GGDEF-like" evidence="4">
    <location>
        <begin position="153"/>
        <end position="279"/>
    </location>
</feature>
<protein>
    <submittedName>
        <fullName evidence="5">Sugar diacid regulator</fullName>
    </submittedName>
</protein>